<comment type="caution">
    <text evidence="1">The sequence shown here is derived from an EMBL/GenBank/DDBJ whole genome shotgun (WGS) entry which is preliminary data.</text>
</comment>
<evidence type="ECO:0000313" key="2">
    <source>
        <dbReference type="Proteomes" id="UP000799754"/>
    </source>
</evidence>
<accession>A0ACB6S7J1</accession>
<proteinExistence type="predicted"/>
<name>A0ACB6S7J1_9PLEO</name>
<dbReference type="EMBL" id="MU006709">
    <property type="protein sequence ID" value="KAF2629530.1"/>
    <property type="molecule type" value="Genomic_DNA"/>
</dbReference>
<evidence type="ECO:0000313" key="1">
    <source>
        <dbReference type="EMBL" id="KAF2629530.1"/>
    </source>
</evidence>
<protein>
    <submittedName>
        <fullName evidence="1">Uncharacterized protein</fullName>
    </submittedName>
</protein>
<keyword evidence="2" id="KW-1185">Reference proteome</keyword>
<sequence>MAGLNEENITALFDQLVSENVLVYGPYKSIKCEAEGYPLEFRVCEHLSKKPHTVDAKLGSMFDKSRKWGSGSDMYLPNERLILGQLNGTHDLALNLFCVDRPQLLMLTLDSYQRQYDPLALDDFEAALETLRLFPSMYVIYNCSEAGGCSRMHKHLQGLKGPPYAFEYMVRASEEKLSVPFRFFTHHFDQALRSSSASDVFDVYRVLLDRTRDVLGVGPEDVCPHNIVLWDDRLIVLPRRRGFFEGASANAGGMMGCVWVPDEKQVEEWKRIGPAKVLRELGAPST</sequence>
<gene>
    <name evidence="1" type="ORF">BU25DRAFT_388612</name>
</gene>
<reference evidence="1" key="1">
    <citation type="journal article" date="2020" name="Stud. Mycol.">
        <title>101 Dothideomycetes genomes: a test case for predicting lifestyles and emergence of pathogens.</title>
        <authorList>
            <person name="Haridas S."/>
            <person name="Albert R."/>
            <person name="Binder M."/>
            <person name="Bloem J."/>
            <person name="Labutti K."/>
            <person name="Salamov A."/>
            <person name="Andreopoulos B."/>
            <person name="Baker S."/>
            <person name="Barry K."/>
            <person name="Bills G."/>
            <person name="Bluhm B."/>
            <person name="Cannon C."/>
            <person name="Castanera R."/>
            <person name="Culley D."/>
            <person name="Daum C."/>
            <person name="Ezra D."/>
            <person name="Gonzalez J."/>
            <person name="Henrissat B."/>
            <person name="Kuo A."/>
            <person name="Liang C."/>
            <person name="Lipzen A."/>
            <person name="Lutzoni F."/>
            <person name="Magnuson J."/>
            <person name="Mondo S."/>
            <person name="Nolan M."/>
            <person name="Ohm R."/>
            <person name="Pangilinan J."/>
            <person name="Park H.-J."/>
            <person name="Ramirez L."/>
            <person name="Alfaro M."/>
            <person name="Sun H."/>
            <person name="Tritt A."/>
            <person name="Yoshinaga Y."/>
            <person name="Zwiers L.-H."/>
            <person name="Turgeon B."/>
            <person name="Goodwin S."/>
            <person name="Spatafora J."/>
            <person name="Crous P."/>
            <person name="Grigoriev I."/>
        </authorList>
    </citation>
    <scope>NUCLEOTIDE SEQUENCE</scope>
    <source>
        <strain evidence="1">CBS 525.71</strain>
    </source>
</reference>
<dbReference type="Proteomes" id="UP000799754">
    <property type="component" value="Unassembled WGS sequence"/>
</dbReference>
<organism evidence="1 2">
    <name type="scientific">Macroventuria anomochaeta</name>
    <dbReference type="NCBI Taxonomy" id="301207"/>
    <lineage>
        <taxon>Eukaryota</taxon>
        <taxon>Fungi</taxon>
        <taxon>Dikarya</taxon>
        <taxon>Ascomycota</taxon>
        <taxon>Pezizomycotina</taxon>
        <taxon>Dothideomycetes</taxon>
        <taxon>Pleosporomycetidae</taxon>
        <taxon>Pleosporales</taxon>
        <taxon>Pleosporineae</taxon>
        <taxon>Didymellaceae</taxon>
        <taxon>Macroventuria</taxon>
    </lineage>
</organism>